<evidence type="ECO:0000313" key="7">
    <source>
        <dbReference type="EMBL" id="OHV31067.1"/>
    </source>
</evidence>
<dbReference type="Gene3D" id="2.115.10.20">
    <property type="entry name" value="Glycosyl hydrolase domain, family 43"/>
    <property type="match status" value="1"/>
</dbReference>
<dbReference type="RefSeq" id="WP_071062703.1">
    <property type="nucleotide sequence ID" value="NZ_MAXA01000169.1"/>
</dbReference>
<dbReference type="Proteomes" id="UP000179769">
    <property type="component" value="Unassembled WGS sequence"/>
</dbReference>
<evidence type="ECO:0000256" key="1">
    <source>
        <dbReference type="ARBA" id="ARBA00009865"/>
    </source>
</evidence>
<comment type="caution">
    <text evidence="7">The sequence shown here is derived from an EMBL/GenBank/DDBJ whole genome shotgun (WGS) entry which is preliminary data.</text>
</comment>
<dbReference type="PANTHER" id="PTHR42812:SF12">
    <property type="entry name" value="BETA-XYLOSIDASE-RELATED"/>
    <property type="match status" value="1"/>
</dbReference>
<gene>
    <name evidence="7" type="ORF">BBK14_16190</name>
</gene>
<evidence type="ECO:0000256" key="3">
    <source>
        <dbReference type="ARBA" id="ARBA00023295"/>
    </source>
</evidence>
<evidence type="ECO:0000256" key="4">
    <source>
        <dbReference type="PIRSR" id="PIRSR606710-1"/>
    </source>
</evidence>
<dbReference type="Pfam" id="PF04616">
    <property type="entry name" value="Glyco_hydro_43"/>
    <property type="match status" value="1"/>
</dbReference>
<keyword evidence="2 6" id="KW-0378">Hydrolase</keyword>
<dbReference type="CDD" id="cd18617">
    <property type="entry name" value="GH43_XynB-like"/>
    <property type="match status" value="1"/>
</dbReference>
<dbReference type="SUPFAM" id="SSF75005">
    <property type="entry name" value="Arabinanase/levansucrase/invertase"/>
    <property type="match status" value="1"/>
</dbReference>
<dbReference type="Gene3D" id="2.60.120.200">
    <property type="match status" value="1"/>
</dbReference>
<dbReference type="AlphaFoldDB" id="A0A1S1QBQ8"/>
<dbReference type="OrthoDB" id="9801455at2"/>
<proteinExistence type="inferred from homology"/>
<feature type="active site" description="Proton acceptor" evidence="4">
    <location>
        <position position="12"/>
    </location>
</feature>
<name>A0A1S1QBQ8_9ACTN</name>
<dbReference type="InterPro" id="IPR006710">
    <property type="entry name" value="Glyco_hydro_43"/>
</dbReference>
<evidence type="ECO:0000256" key="6">
    <source>
        <dbReference type="RuleBase" id="RU361187"/>
    </source>
</evidence>
<feature type="active site" description="Proton donor" evidence="4">
    <location>
        <position position="177"/>
    </location>
</feature>
<protein>
    <submittedName>
        <fullName evidence="7">Beta-xylosidase</fullName>
    </submittedName>
</protein>
<dbReference type="InterPro" id="IPR051795">
    <property type="entry name" value="Glycosyl_Hydrlase_43"/>
</dbReference>
<dbReference type="GO" id="GO:0004553">
    <property type="term" value="F:hydrolase activity, hydrolyzing O-glycosyl compounds"/>
    <property type="evidence" value="ECO:0007669"/>
    <property type="project" value="InterPro"/>
</dbReference>
<keyword evidence="3 6" id="KW-0326">Glycosidase</keyword>
<evidence type="ECO:0000313" key="8">
    <source>
        <dbReference type="Proteomes" id="UP000179769"/>
    </source>
</evidence>
<evidence type="ECO:0000256" key="2">
    <source>
        <dbReference type="ARBA" id="ARBA00022801"/>
    </source>
</evidence>
<comment type="similarity">
    <text evidence="1 6">Belongs to the glycosyl hydrolase 43 family.</text>
</comment>
<dbReference type="GO" id="GO:0005975">
    <property type="term" value="P:carbohydrate metabolic process"/>
    <property type="evidence" value="ECO:0007669"/>
    <property type="project" value="InterPro"/>
</dbReference>
<feature type="site" description="Important for catalytic activity, responsible for pKa modulation of the active site Glu and correct orientation of both the proton donor and substrate" evidence="5">
    <location>
        <position position="121"/>
    </location>
</feature>
<evidence type="ECO:0000256" key="5">
    <source>
        <dbReference type="PIRSR" id="PIRSR606710-2"/>
    </source>
</evidence>
<sequence>MSEPIIAGFYPDPTVCRVGDDYYLAHSSFEYFPGAPIWHSRDLIRWTQIGHILTRRSQFARGDCRPSSGLYAGTLRHHDGRFVYVTTNVSDFDGGQLIVTADDPAGPWSEPVRVPEAIGIDPDLAWDDDGTCYLSWKAMSPTEGEIGIRQAPLDISSGKFLAPAYPIWQGSGLAAAEGPHLYAIDGLWYLLLAEGGTERGHAVTVARGPHPSGPFEGCAANPILSHRSTIHPVQNTGHADLVRAPGGGWAAVYLGTRPRGWTPGFHVLGRETFLAGIDWVDGWPVFDEDRYQVPPLDTGFTEVFGDSPPHLRWVADGSGLRCTRVRDLRWSAEATLDGPGRFEVRIDDRHAYGLTRHHDRVEATARVGDLGAVLATLPVADGHTVLRIEAVPPPSRDAGPDEIVLSAGSHELARLDGRYLSTEVASGFTGRMLATAGPHVRSVTYRPQEQP</sequence>
<dbReference type="EMBL" id="MAXA01000169">
    <property type="protein sequence ID" value="OHV31067.1"/>
    <property type="molecule type" value="Genomic_DNA"/>
</dbReference>
<accession>A0A1S1QBQ8</accession>
<organism evidence="7 8">
    <name type="scientific">Parafrankia soli</name>
    <dbReference type="NCBI Taxonomy" id="2599596"/>
    <lineage>
        <taxon>Bacteria</taxon>
        <taxon>Bacillati</taxon>
        <taxon>Actinomycetota</taxon>
        <taxon>Actinomycetes</taxon>
        <taxon>Frankiales</taxon>
        <taxon>Frankiaceae</taxon>
        <taxon>Parafrankia</taxon>
    </lineage>
</organism>
<dbReference type="InterPro" id="IPR023296">
    <property type="entry name" value="Glyco_hydro_beta-prop_sf"/>
</dbReference>
<dbReference type="PANTHER" id="PTHR42812">
    <property type="entry name" value="BETA-XYLOSIDASE"/>
    <property type="match status" value="1"/>
</dbReference>
<reference evidence="8" key="1">
    <citation type="submission" date="2016-07" db="EMBL/GenBank/DDBJ databases">
        <title>Frankia sp. NRRL B-16219 Genome sequencing.</title>
        <authorList>
            <person name="Ghodhbane-Gtari F."/>
            <person name="Swanson E."/>
            <person name="Gueddou A."/>
            <person name="Louati M."/>
            <person name="Nouioui I."/>
            <person name="Hezbri K."/>
            <person name="Abebe-Akele F."/>
            <person name="Simpson S."/>
            <person name="Morris K."/>
            <person name="Thomas K."/>
            <person name="Gtari M."/>
            <person name="Tisa L.S."/>
        </authorList>
    </citation>
    <scope>NUCLEOTIDE SEQUENCE [LARGE SCALE GENOMIC DNA]</scope>
    <source>
        <strain evidence="8">NRRL B-16219</strain>
    </source>
</reference>
<keyword evidence="8" id="KW-1185">Reference proteome</keyword>